<organism evidence="10">
    <name type="scientific">anaerobic digester metagenome</name>
    <dbReference type="NCBI Taxonomy" id="1263854"/>
    <lineage>
        <taxon>unclassified sequences</taxon>
        <taxon>metagenomes</taxon>
        <taxon>ecological metagenomes</taxon>
    </lineage>
</organism>
<dbReference type="Gene3D" id="3.40.50.300">
    <property type="entry name" value="P-loop containing nucleotide triphosphate hydrolases"/>
    <property type="match status" value="1"/>
</dbReference>
<dbReference type="CDD" id="cd01672">
    <property type="entry name" value="TMPK"/>
    <property type="match status" value="1"/>
</dbReference>
<dbReference type="PANTHER" id="PTHR10344">
    <property type="entry name" value="THYMIDYLATE KINASE"/>
    <property type="match status" value="1"/>
</dbReference>
<dbReference type="InterPro" id="IPR039430">
    <property type="entry name" value="Thymidylate_kin-like_dom"/>
</dbReference>
<dbReference type="InterPro" id="IPR018094">
    <property type="entry name" value="Thymidylate_kinase"/>
</dbReference>
<dbReference type="FunFam" id="3.40.50.300:FF:000225">
    <property type="entry name" value="Thymidylate kinase"/>
    <property type="match status" value="1"/>
</dbReference>
<sequence length="196" mass="21944">MIISFEGGEGVGKSTHVKILCAHLEQHGLPWLSFREPGGSPFCEGIRGLFFHKGLDTITELLLILASRRENIVKQVLPALEQGKVVIIDRFIDSTMVYQGVLGGLGIGRVRELMEKTGTWIEPDLTFVLDVDPGHALKRIVPGDKFEEREPAFHQRLRQAFLDLATEARHCIIDADRPRDQVSNDILATVDRVLKL</sequence>
<keyword evidence="7" id="KW-0067">ATP-binding</keyword>
<evidence type="ECO:0000256" key="5">
    <source>
        <dbReference type="ARBA" id="ARBA00022741"/>
    </source>
</evidence>
<evidence type="ECO:0000256" key="3">
    <source>
        <dbReference type="ARBA" id="ARBA00022679"/>
    </source>
</evidence>
<dbReference type="EC" id="2.7.4.9" evidence="2"/>
<evidence type="ECO:0000313" key="10">
    <source>
        <dbReference type="EMBL" id="VFU16873.1"/>
    </source>
</evidence>
<dbReference type="GO" id="GO:0004798">
    <property type="term" value="F:dTMP kinase activity"/>
    <property type="evidence" value="ECO:0007669"/>
    <property type="project" value="UniProtKB-EC"/>
</dbReference>
<dbReference type="GO" id="GO:0006227">
    <property type="term" value="P:dUDP biosynthetic process"/>
    <property type="evidence" value="ECO:0007669"/>
    <property type="project" value="TreeGrafter"/>
</dbReference>
<dbReference type="NCBIfam" id="TIGR00041">
    <property type="entry name" value="DTMP_kinase"/>
    <property type="match status" value="1"/>
</dbReference>
<dbReference type="HAMAP" id="MF_00165">
    <property type="entry name" value="Thymidylate_kinase"/>
    <property type="match status" value="1"/>
</dbReference>
<reference evidence="10" key="1">
    <citation type="submission" date="2019-03" db="EMBL/GenBank/DDBJ databases">
        <authorList>
            <person name="Hao L."/>
        </authorList>
    </citation>
    <scope>NUCLEOTIDE SEQUENCE</scope>
</reference>
<gene>
    <name evidence="10" type="primary">tmk</name>
    <name evidence="10" type="ORF">SCFA_580009</name>
</gene>
<evidence type="ECO:0000256" key="7">
    <source>
        <dbReference type="ARBA" id="ARBA00022840"/>
    </source>
</evidence>
<keyword evidence="3 10" id="KW-0808">Transferase</keyword>
<feature type="domain" description="Thymidylate kinase-like" evidence="9">
    <location>
        <begin position="5"/>
        <end position="186"/>
    </location>
</feature>
<dbReference type="GO" id="GO:0006235">
    <property type="term" value="P:dTTP biosynthetic process"/>
    <property type="evidence" value="ECO:0007669"/>
    <property type="project" value="TreeGrafter"/>
</dbReference>
<keyword evidence="4" id="KW-0545">Nucleotide biosynthesis</keyword>
<dbReference type="GO" id="GO:0005829">
    <property type="term" value="C:cytosol"/>
    <property type="evidence" value="ECO:0007669"/>
    <property type="project" value="TreeGrafter"/>
</dbReference>
<evidence type="ECO:0000256" key="1">
    <source>
        <dbReference type="ARBA" id="ARBA00009776"/>
    </source>
</evidence>
<evidence type="ECO:0000256" key="6">
    <source>
        <dbReference type="ARBA" id="ARBA00022777"/>
    </source>
</evidence>
<proteinExistence type="inferred from homology"/>
<evidence type="ECO:0000259" key="9">
    <source>
        <dbReference type="Pfam" id="PF02223"/>
    </source>
</evidence>
<protein>
    <recommendedName>
        <fullName evidence="2">dTMP kinase</fullName>
        <ecNumber evidence="2">2.7.4.9</ecNumber>
    </recommendedName>
</protein>
<dbReference type="PROSITE" id="PS01331">
    <property type="entry name" value="THYMIDYLATE_KINASE"/>
    <property type="match status" value="1"/>
</dbReference>
<keyword evidence="5" id="KW-0547">Nucleotide-binding</keyword>
<comment type="similarity">
    <text evidence="1">Belongs to the thymidylate kinase family.</text>
</comment>
<dbReference type="EMBL" id="CAADRM010000123">
    <property type="protein sequence ID" value="VFU16873.1"/>
    <property type="molecule type" value="Genomic_DNA"/>
</dbReference>
<evidence type="ECO:0000256" key="8">
    <source>
        <dbReference type="ARBA" id="ARBA00048743"/>
    </source>
</evidence>
<dbReference type="GO" id="GO:0006233">
    <property type="term" value="P:dTDP biosynthetic process"/>
    <property type="evidence" value="ECO:0007669"/>
    <property type="project" value="InterPro"/>
</dbReference>
<dbReference type="InterPro" id="IPR018095">
    <property type="entry name" value="Thymidylate_kin_CS"/>
</dbReference>
<comment type="catalytic activity">
    <reaction evidence="8">
        <text>dTMP + ATP = dTDP + ADP</text>
        <dbReference type="Rhea" id="RHEA:13517"/>
        <dbReference type="ChEBI" id="CHEBI:30616"/>
        <dbReference type="ChEBI" id="CHEBI:58369"/>
        <dbReference type="ChEBI" id="CHEBI:63528"/>
        <dbReference type="ChEBI" id="CHEBI:456216"/>
        <dbReference type="EC" id="2.7.4.9"/>
    </reaction>
</comment>
<keyword evidence="6 10" id="KW-0418">Kinase</keyword>
<name>A0A485M436_9ZZZZ</name>
<dbReference type="Pfam" id="PF02223">
    <property type="entry name" value="Thymidylate_kin"/>
    <property type="match status" value="1"/>
</dbReference>
<dbReference type="GO" id="GO:0005524">
    <property type="term" value="F:ATP binding"/>
    <property type="evidence" value="ECO:0007669"/>
    <property type="project" value="UniProtKB-KW"/>
</dbReference>
<dbReference type="InterPro" id="IPR027417">
    <property type="entry name" value="P-loop_NTPase"/>
</dbReference>
<accession>A0A485M436</accession>
<dbReference type="SUPFAM" id="SSF52540">
    <property type="entry name" value="P-loop containing nucleoside triphosphate hydrolases"/>
    <property type="match status" value="1"/>
</dbReference>
<evidence type="ECO:0000256" key="4">
    <source>
        <dbReference type="ARBA" id="ARBA00022727"/>
    </source>
</evidence>
<dbReference type="AlphaFoldDB" id="A0A485M436"/>
<dbReference type="PANTHER" id="PTHR10344:SF4">
    <property type="entry name" value="UMP-CMP KINASE 2, MITOCHONDRIAL"/>
    <property type="match status" value="1"/>
</dbReference>
<evidence type="ECO:0000256" key="2">
    <source>
        <dbReference type="ARBA" id="ARBA00012980"/>
    </source>
</evidence>